<evidence type="ECO:0000256" key="1">
    <source>
        <dbReference type="SAM" id="MobiDB-lite"/>
    </source>
</evidence>
<dbReference type="Proteomes" id="UP000527324">
    <property type="component" value="Unassembled WGS sequence"/>
</dbReference>
<comment type="caution">
    <text evidence="2">The sequence shown here is derived from an EMBL/GenBank/DDBJ whole genome shotgun (WGS) entry which is preliminary data.</text>
</comment>
<feature type="compositionally biased region" description="Polar residues" evidence="1">
    <location>
        <begin position="48"/>
        <end position="67"/>
    </location>
</feature>
<evidence type="ECO:0000313" key="2">
    <source>
        <dbReference type="EMBL" id="MBB5739979.1"/>
    </source>
</evidence>
<dbReference type="AlphaFoldDB" id="A0A7W9FAF5"/>
<proteinExistence type="predicted"/>
<feature type="region of interest" description="Disordered" evidence="1">
    <location>
        <begin position="44"/>
        <end position="67"/>
    </location>
</feature>
<name>A0A7W9FAF5_9CAUL</name>
<protein>
    <submittedName>
        <fullName evidence="2">Uncharacterized protein</fullName>
    </submittedName>
</protein>
<sequence>MTHSAGCRQRIKLRRVTLPAVASKLQHFDEQGFIGAPEYGQARVIPTPSRSGKTAASLTIPNGRLTS</sequence>
<dbReference type="RefSeq" id="WP_183216369.1">
    <property type="nucleotide sequence ID" value="NZ_CAJFZW010000017.1"/>
</dbReference>
<keyword evidence="3" id="KW-1185">Reference proteome</keyword>
<dbReference type="GeneID" id="88840416"/>
<gene>
    <name evidence="2" type="ORF">GGQ93_001693</name>
</gene>
<organism evidence="2 3">
    <name type="scientific">Brevundimonas aurantiaca</name>
    <dbReference type="NCBI Taxonomy" id="74316"/>
    <lineage>
        <taxon>Bacteria</taxon>
        <taxon>Pseudomonadati</taxon>
        <taxon>Pseudomonadota</taxon>
        <taxon>Alphaproteobacteria</taxon>
        <taxon>Caulobacterales</taxon>
        <taxon>Caulobacteraceae</taxon>
        <taxon>Brevundimonas</taxon>
    </lineage>
</organism>
<dbReference type="EMBL" id="JACHOQ010000003">
    <property type="protein sequence ID" value="MBB5739979.1"/>
    <property type="molecule type" value="Genomic_DNA"/>
</dbReference>
<evidence type="ECO:0000313" key="3">
    <source>
        <dbReference type="Proteomes" id="UP000527324"/>
    </source>
</evidence>
<reference evidence="2 3" key="1">
    <citation type="submission" date="2020-08" db="EMBL/GenBank/DDBJ databases">
        <title>Genomic Encyclopedia of Type Strains, Phase IV (KMG-IV): sequencing the most valuable type-strain genomes for metagenomic binning, comparative biology and taxonomic classification.</title>
        <authorList>
            <person name="Goeker M."/>
        </authorList>
    </citation>
    <scope>NUCLEOTIDE SEQUENCE [LARGE SCALE GENOMIC DNA]</scope>
    <source>
        <strain evidence="2 3">DSM 4731</strain>
    </source>
</reference>
<accession>A0A7W9FAF5</accession>